<evidence type="ECO:0000256" key="6">
    <source>
        <dbReference type="ARBA" id="ARBA00022763"/>
    </source>
</evidence>
<dbReference type="InterPro" id="IPR036631">
    <property type="entry name" value="MGMT_N_sf"/>
</dbReference>
<dbReference type="FunFam" id="1.10.10.10:FF:000214">
    <property type="entry name" value="Methylated-DNA--protein-cysteine methyltransferase"/>
    <property type="match status" value="1"/>
</dbReference>
<evidence type="ECO:0000259" key="9">
    <source>
        <dbReference type="Pfam" id="PF01035"/>
    </source>
</evidence>
<evidence type="ECO:0000256" key="8">
    <source>
        <dbReference type="ARBA" id="ARBA00049348"/>
    </source>
</evidence>
<evidence type="ECO:0000313" key="11">
    <source>
        <dbReference type="Proteomes" id="UP000033618"/>
    </source>
</evidence>
<dbReference type="Gene3D" id="1.10.10.10">
    <property type="entry name" value="Winged helix-like DNA-binding domain superfamily/Winged helix DNA-binding domain"/>
    <property type="match status" value="1"/>
</dbReference>
<dbReference type="Gene3D" id="3.30.160.70">
    <property type="entry name" value="Methylated DNA-protein cysteine methyltransferase domain"/>
    <property type="match status" value="1"/>
</dbReference>
<keyword evidence="5" id="KW-0808">Transferase</keyword>
<feature type="domain" description="Methylated-DNA-[protein]-cysteine S-methyltransferase DNA binding" evidence="9">
    <location>
        <begin position="73"/>
        <end position="153"/>
    </location>
</feature>
<gene>
    <name evidence="10" type="ORF">WM40_07985</name>
</gene>
<dbReference type="SUPFAM" id="SSF53155">
    <property type="entry name" value="Methylated DNA-protein cysteine methyltransferase domain"/>
    <property type="match status" value="1"/>
</dbReference>
<dbReference type="Proteomes" id="UP000033618">
    <property type="component" value="Unassembled WGS sequence"/>
</dbReference>
<accession>A0A0F5K2M4</accession>
<dbReference type="EMBL" id="LAQU01000006">
    <property type="protein sequence ID" value="KKB64109.1"/>
    <property type="molecule type" value="Genomic_DNA"/>
</dbReference>
<comment type="catalytic activity">
    <reaction evidence="1">
        <text>a 4-O-methyl-thymidine in DNA + L-cysteinyl-[protein] = a thymidine in DNA + S-methyl-L-cysteinyl-[protein]</text>
        <dbReference type="Rhea" id="RHEA:53428"/>
        <dbReference type="Rhea" id="RHEA-COMP:10131"/>
        <dbReference type="Rhea" id="RHEA-COMP:10132"/>
        <dbReference type="Rhea" id="RHEA-COMP:13555"/>
        <dbReference type="Rhea" id="RHEA-COMP:13556"/>
        <dbReference type="ChEBI" id="CHEBI:29950"/>
        <dbReference type="ChEBI" id="CHEBI:82612"/>
        <dbReference type="ChEBI" id="CHEBI:137386"/>
        <dbReference type="ChEBI" id="CHEBI:137387"/>
        <dbReference type="EC" id="2.1.1.63"/>
    </reaction>
</comment>
<evidence type="ECO:0000256" key="4">
    <source>
        <dbReference type="ARBA" id="ARBA00022603"/>
    </source>
</evidence>
<dbReference type="STRING" id="28092.WM40_07985"/>
<dbReference type="GO" id="GO:0006281">
    <property type="term" value="P:DNA repair"/>
    <property type="evidence" value="ECO:0007669"/>
    <property type="project" value="UniProtKB-KW"/>
</dbReference>
<comment type="caution">
    <text evidence="10">The sequence shown here is derived from an EMBL/GenBank/DDBJ whole genome shotgun (WGS) entry which is preliminary data.</text>
</comment>
<keyword evidence="7" id="KW-0234">DNA repair</keyword>
<organism evidence="10 11">
    <name type="scientific">Robbsia andropogonis</name>
    <dbReference type="NCBI Taxonomy" id="28092"/>
    <lineage>
        <taxon>Bacteria</taxon>
        <taxon>Pseudomonadati</taxon>
        <taxon>Pseudomonadota</taxon>
        <taxon>Betaproteobacteria</taxon>
        <taxon>Burkholderiales</taxon>
        <taxon>Burkholderiaceae</taxon>
        <taxon>Robbsia</taxon>
    </lineage>
</organism>
<dbReference type="InterPro" id="IPR036388">
    <property type="entry name" value="WH-like_DNA-bd_sf"/>
</dbReference>
<evidence type="ECO:0000256" key="7">
    <source>
        <dbReference type="ARBA" id="ARBA00023204"/>
    </source>
</evidence>
<dbReference type="GO" id="GO:0003908">
    <property type="term" value="F:methylated-DNA-[protein]-cysteine S-methyltransferase activity"/>
    <property type="evidence" value="ECO:0007669"/>
    <property type="project" value="UniProtKB-EC"/>
</dbReference>
<comment type="similarity">
    <text evidence="2">Belongs to the MGMT family.</text>
</comment>
<dbReference type="PATRIC" id="fig|28092.6.peg.1893"/>
<evidence type="ECO:0000256" key="1">
    <source>
        <dbReference type="ARBA" id="ARBA00001286"/>
    </source>
</evidence>
<dbReference type="PANTHER" id="PTHR10815">
    <property type="entry name" value="METHYLATED-DNA--PROTEIN-CYSTEINE METHYLTRANSFERASE"/>
    <property type="match status" value="1"/>
</dbReference>
<keyword evidence="11" id="KW-1185">Reference proteome</keyword>
<reference evidence="10 11" key="1">
    <citation type="submission" date="2015-03" db="EMBL/GenBank/DDBJ databases">
        <title>Draft Genome Sequence of Burkholderia andropogonis type strain ICMP2807, isolated from Sorghum bicolor.</title>
        <authorList>
            <person name="Lopes-Santos L."/>
            <person name="Castro D.B."/>
            <person name="Ottoboni L.M."/>
            <person name="Park D."/>
            <person name="Weirc B.S."/>
            <person name="Destefano S.A."/>
        </authorList>
    </citation>
    <scope>NUCLEOTIDE SEQUENCE [LARGE SCALE GENOMIC DNA]</scope>
    <source>
        <strain evidence="10 11">ICMP2807</strain>
    </source>
</reference>
<dbReference type="SUPFAM" id="SSF46767">
    <property type="entry name" value="Methylated DNA-protein cysteine methyltransferase, C-terminal domain"/>
    <property type="match status" value="1"/>
</dbReference>
<evidence type="ECO:0000256" key="3">
    <source>
        <dbReference type="ARBA" id="ARBA00011918"/>
    </source>
</evidence>
<dbReference type="InterPro" id="IPR001497">
    <property type="entry name" value="MethylDNA_cys_MeTrfase_AS"/>
</dbReference>
<name>A0A0F5K2M4_9BURK</name>
<dbReference type="EC" id="2.1.1.63" evidence="3"/>
<dbReference type="AlphaFoldDB" id="A0A0F5K2M4"/>
<dbReference type="InterPro" id="IPR014048">
    <property type="entry name" value="MethylDNA_cys_MeTrfase_DNA-bd"/>
</dbReference>
<proteinExistence type="inferred from homology"/>
<dbReference type="GO" id="GO:0032259">
    <property type="term" value="P:methylation"/>
    <property type="evidence" value="ECO:0007669"/>
    <property type="project" value="UniProtKB-KW"/>
</dbReference>
<protein>
    <recommendedName>
        <fullName evidence="3">methylated-DNA--[protein]-cysteine S-methyltransferase</fullName>
        <ecNumber evidence="3">2.1.1.63</ecNumber>
    </recommendedName>
</protein>
<evidence type="ECO:0000256" key="2">
    <source>
        <dbReference type="ARBA" id="ARBA00008711"/>
    </source>
</evidence>
<dbReference type="Pfam" id="PF01035">
    <property type="entry name" value="DNA_binding_1"/>
    <property type="match status" value="1"/>
</dbReference>
<dbReference type="NCBIfam" id="TIGR00589">
    <property type="entry name" value="ogt"/>
    <property type="match status" value="1"/>
</dbReference>
<dbReference type="PROSITE" id="PS00374">
    <property type="entry name" value="MGMT"/>
    <property type="match status" value="1"/>
</dbReference>
<dbReference type="CDD" id="cd06445">
    <property type="entry name" value="ATase"/>
    <property type="match status" value="1"/>
</dbReference>
<keyword evidence="6" id="KW-0227">DNA damage</keyword>
<sequence>MGDVVLRGDDRHLSGLWFAGQKHFPAHLAVVSSAHTSAPRLPDAVRQGYEELMAYFSGALQAFTVPLALSGTPFQQHIWAMLLDIPFGRQVSYGSLANAAGLPPGGSRAIGNAVGRNPVSVIVPCHRVIGSGGTLTGYAGGLDRKQHLLALEGGIAGNRGLFDAVPIVSGLTCA</sequence>
<evidence type="ECO:0000313" key="10">
    <source>
        <dbReference type="EMBL" id="KKB64109.1"/>
    </source>
</evidence>
<comment type="catalytic activity">
    <reaction evidence="8">
        <text>a 6-O-methyl-2'-deoxyguanosine in DNA + L-cysteinyl-[protein] = S-methyl-L-cysteinyl-[protein] + a 2'-deoxyguanosine in DNA</text>
        <dbReference type="Rhea" id="RHEA:24000"/>
        <dbReference type="Rhea" id="RHEA-COMP:10131"/>
        <dbReference type="Rhea" id="RHEA-COMP:10132"/>
        <dbReference type="Rhea" id="RHEA-COMP:11367"/>
        <dbReference type="Rhea" id="RHEA-COMP:11368"/>
        <dbReference type="ChEBI" id="CHEBI:29950"/>
        <dbReference type="ChEBI" id="CHEBI:82612"/>
        <dbReference type="ChEBI" id="CHEBI:85445"/>
        <dbReference type="ChEBI" id="CHEBI:85448"/>
        <dbReference type="EC" id="2.1.1.63"/>
    </reaction>
</comment>
<evidence type="ECO:0000256" key="5">
    <source>
        <dbReference type="ARBA" id="ARBA00022679"/>
    </source>
</evidence>
<dbReference type="InterPro" id="IPR036217">
    <property type="entry name" value="MethylDNA_cys_MeTrfase_DNAb"/>
</dbReference>
<keyword evidence="4" id="KW-0489">Methyltransferase</keyword>
<dbReference type="PANTHER" id="PTHR10815:SF5">
    <property type="entry name" value="METHYLATED-DNA--PROTEIN-CYSTEINE METHYLTRANSFERASE"/>
    <property type="match status" value="1"/>
</dbReference>